<accession>A0A9P6G303</accession>
<comment type="caution">
    <text evidence="7">Lacks conserved residue(s) required for the propagation of feature annotation.</text>
</comment>
<feature type="transmembrane region" description="Helical" evidence="7">
    <location>
        <begin position="292"/>
        <end position="314"/>
    </location>
</feature>
<feature type="transmembrane region" description="Helical" evidence="7">
    <location>
        <begin position="167"/>
        <end position="185"/>
    </location>
</feature>
<sequence length="415" mass="45142">MLIGAVSLVGLAGALSVIANVSFGAGFVCFNAYLPLLVRNIEHIRKKSEQIQTLEGEINSFSGGEIDDITIAESESAALLPGAAGLNEQGDDVIAEGEQGAGSDLAQKKARLLTSKSQLAEEKAQIMGQISARGFASGYFGGILLLLVCLTISYLDKSSARSLKFGIFLSGLWWLAFAALAGVWLKRRPGRELRLEDSGAKRDGYTSIANVALLFAKTTLRLPQTQLILLSLIAPIFALLGTLFFPRVQQIFKMSQKQMVLLLLFLLAMVPLYGVLGLLLPFFPKLNTATELFALAMYFGFLLGAVQSFCRSMFADLIPRGRESEFFGLYAITDKGSSWLGPLAVAAITDYTHDIRYSFFFLMVLLGLPFPIIYFGVDMEKGRQEADKASKELEAAQNADTVDQDEEQDSLLSPA</sequence>
<evidence type="ECO:0000256" key="4">
    <source>
        <dbReference type="ARBA" id="ARBA00022692"/>
    </source>
</evidence>
<evidence type="ECO:0000256" key="2">
    <source>
        <dbReference type="ARBA" id="ARBA00006978"/>
    </source>
</evidence>
<dbReference type="OrthoDB" id="192733at2759"/>
<organism evidence="9 10">
    <name type="scientific">Lunasporangiospora selenospora</name>
    <dbReference type="NCBI Taxonomy" id="979761"/>
    <lineage>
        <taxon>Eukaryota</taxon>
        <taxon>Fungi</taxon>
        <taxon>Fungi incertae sedis</taxon>
        <taxon>Mucoromycota</taxon>
        <taxon>Mortierellomycotina</taxon>
        <taxon>Mortierellomycetes</taxon>
        <taxon>Mortierellales</taxon>
        <taxon>Mortierellaceae</taxon>
        <taxon>Lunasporangiospora</taxon>
    </lineage>
</organism>
<comment type="caution">
    <text evidence="9">The sequence shown here is derived from an EMBL/GenBank/DDBJ whole genome shotgun (WGS) entry which is preliminary data.</text>
</comment>
<evidence type="ECO:0000256" key="8">
    <source>
        <dbReference type="SAM" id="MobiDB-lite"/>
    </source>
</evidence>
<keyword evidence="4 7" id="KW-0812">Transmembrane</keyword>
<protein>
    <recommendedName>
        <fullName evidence="7">Autophagy-related protein</fullName>
    </recommendedName>
</protein>
<dbReference type="InterPro" id="IPR024671">
    <property type="entry name" value="Atg22-like"/>
</dbReference>
<keyword evidence="7" id="KW-0926">Vacuole</keyword>
<feature type="transmembrane region" description="Helical" evidence="7">
    <location>
        <begin position="355"/>
        <end position="377"/>
    </location>
</feature>
<evidence type="ECO:0000256" key="6">
    <source>
        <dbReference type="ARBA" id="ARBA00023136"/>
    </source>
</evidence>
<feature type="transmembrane region" description="Helical" evidence="7">
    <location>
        <begin position="12"/>
        <end position="38"/>
    </location>
</feature>
<dbReference type="AlphaFoldDB" id="A0A9P6G303"/>
<keyword evidence="7" id="KW-0029">Amino-acid transport</keyword>
<feature type="transmembrane region" description="Helical" evidence="7">
    <location>
        <begin position="135"/>
        <end position="155"/>
    </location>
</feature>
<dbReference type="Proteomes" id="UP000780801">
    <property type="component" value="Unassembled WGS sequence"/>
</dbReference>
<evidence type="ECO:0000313" key="9">
    <source>
        <dbReference type="EMBL" id="KAF9585366.1"/>
    </source>
</evidence>
<dbReference type="GO" id="GO:0005774">
    <property type="term" value="C:vacuolar membrane"/>
    <property type="evidence" value="ECO:0007669"/>
    <property type="project" value="UniProtKB-SubCell"/>
</dbReference>
<comment type="subcellular location">
    <subcellularLocation>
        <location evidence="1">Endomembrane system</location>
        <topology evidence="1">Multi-pass membrane protein</topology>
    </subcellularLocation>
    <subcellularLocation>
        <location evidence="7">Vacuole membrane</location>
        <topology evidence="7">Multi-pass membrane protein</topology>
    </subcellularLocation>
</comment>
<keyword evidence="10" id="KW-1185">Reference proteome</keyword>
<evidence type="ECO:0000256" key="7">
    <source>
        <dbReference type="RuleBase" id="RU363073"/>
    </source>
</evidence>
<evidence type="ECO:0000256" key="3">
    <source>
        <dbReference type="ARBA" id="ARBA00022448"/>
    </source>
</evidence>
<name>A0A9P6G303_9FUNG</name>
<dbReference type="GO" id="GO:0032974">
    <property type="term" value="P:amino acid transmembrane export from vacuole"/>
    <property type="evidence" value="ECO:0007669"/>
    <property type="project" value="TreeGrafter"/>
</dbReference>
<dbReference type="GO" id="GO:0006914">
    <property type="term" value="P:autophagy"/>
    <property type="evidence" value="ECO:0007669"/>
    <property type="project" value="UniProtKB-KW"/>
</dbReference>
<keyword evidence="6 7" id="KW-0472">Membrane</keyword>
<keyword evidence="5 7" id="KW-1133">Transmembrane helix</keyword>
<comment type="similarity">
    <text evidence="2 7">Belongs to the ATG22 family.</text>
</comment>
<keyword evidence="3 7" id="KW-0813">Transport</keyword>
<proteinExistence type="inferred from homology"/>
<dbReference type="SUPFAM" id="SSF103473">
    <property type="entry name" value="MFS general substrate transporter"/>
    <property type="match status" value="1"/>
</dbReference>
<keyword evidence="7" id="KW-0072">Autophagy</keyword>
<feature type="transmembrane region" description="Helical" evidence="7">
    <location>
        <begin position="260"/>
        <end position="280"/>
    </location>
</feature>
<dbReference type="PANTHER" id="PTHR23519">
    <property type="entry name" value="AUTOPHAGY-RELATED PROTEIN 22"/>
    <property type="match status" value="1"/>
</dbReference>
<reference evidence="9" key="1">
    <citation type="journal article" date="2020" name="Fungal Divers.">
        <title>Resolving the Mortierellaceae phylogeny through synthesis of multi-gene phylogenetics and phylogenomics.</title>
        <authorList>
            <person name="Vandepol N."/>
            <person name="Liber J."/>
            <person name="Desiro A."/>
            <person name="Na H."/>
            <person name="Kennedy M."/>
            <person name="Barry K."/>
            <person name="Grigoriev I.V."/>
            <person name="Miller A.N."/>
            <person name="O'Donnell K."/>
            <person name="Stajich J.E."/>
            <person name="Bonito G."/>
        </authorList>
    </citation>
    <scope>NUCLEOTIDE SEQUENCE</scope>
    <source>
        <strain evidence="9">KOD1015</strain>
    </source>
</reference>
<evidence type="ECO:0000256" key="1">
    <source>
        <dbReference type="ARBA" id="ARBA00004127"/>
    </source>
</evidence>
<evidence type="ECO:0000256" key="5">
    <source>
        <dbReference type="ARBA" id="ARBA00022989"/>
    </source>
</evidence>
<dbReference type="Pfam" id="PF11700">
    <property type="entry name" value="ATG22"/>
    <property type="match status" value="2"/>
</dbReference>
<dbReference type="InterPro" id="IPR050495">
    <property type="entry name" value="ATG22/LtaA_families"/>
</dbReference>
<comment type="function">
    <text evidence="7">Vacuolar effluxer which mediate the efflux of amino acids resulting from autophagic degradation. The release of autophagic amino acids allows the maintenance of protein synthesis and viability during nitrogen starvation.</text>
</comment>
<dbReference type="PANTHER" id="PTHR23519:SF1">
    <property type="entry name" value="AUTOPHAGY-RELATED PROTEIN 22"/>
    <property type="match status" value="1"/>
</dbReference>
<dbReference type="GO" id="GO:0012505">
    <property type="term" value="C:endomembrane system"/>
    <property type="evidence" value="ECO:0007669"/>
    <property type="project" value="UniProtKB-SubCell"/>
</dbReference>
<feature type="region of interest" description="Disordered" evidence="8">
    <location>
        <begin position="386"/>
        <end position="415"/>
    </location>
</feature>
<evidence type="ECO:0000313" key="10">
    <source>
        <dbReference type="Proteomes" id="UP000780801"/>
    </source>
</evidence>
<dbReference type="Gene3D" id="1.20.1250.20">
    <property type="entry name" value="MFS general substrate transporter like domains"/>
    <property type="match status" value="1"/>
</dbReference>
<gene>
    <name evidence="9" type="primary">ATG22_2</name>
    <name evidence="9" type="ORF">BGW38_002705</name>
</gene>
<feature type="transmembrane region" description="Helical" evidence="7">
    <location>
        <begin position="228"/>
        <end position="248"/>
    </location>
</feature>
<dbReference type="EMBL" id="JAABOA010000197">
    <property type="protein sequence ID" value="KAF9585366.1"/>
    <property type="molecule type" value="Genomic_DNA"/>
</dbReference>
<dbReference type="InterPro" id="IPR036259">
    <property type="entry name" value="MFS_trans_sf"/>
</dbReference>